<dbReference type="InterPro" id="IPR014729">
    <property type="entry name" value="Rossmann-like_a/b/a_fold"/>
</dbReference>
<dbReference type="CDD" id="cd00293">
    <property type="entry name" value="USP-like"/>
    <property type="match status" value="1"/>
</dbReference>
<organism evidence="2 3">
    <name type="scientific">Micromonospora aurantiaca</name>
    <name type="common">nom. illeg.</name>
    <dbReference type="NCBI Taxonomy" id="47850"/>
    <lineage>
        <taxon>Bacteria</taxon>
        <taxon>Bacillati</taxon>
        <taxon>Actinomycetota</taxon>
        <taxon>Actinomycetes</taxon>
        <taxon>Micromonosporales</taxon>
        <taxon>Micromonosporaceae</taxon>
        <taxon>Micromonospora</taxon>
    </lineage>
</organism>
<protein>
    <submittedName>
        <fullName evidence="2">Universal stress protein</fullName>
    </submittedName>
</protein>
<dbReference type="PRINTS" id="PR01438">
    <property type="entry name" value="UNVRSLSTRESS"/>
</dbReference>
<comment type="similarity">
    <text evidence="1">Belongs to the universal stress protein A family.</text>
</comment>
<proteinExistence type="inferred from homology"/>
<evidence type="ECO:0000313" key="2">
    <source>
        <dbReference type="EMBL" id="AXH93465.1"/>
    </source>
</evidence>
<dbReference type="EMBL" id="CP031263">
    <property type="protein sequence ID" value="AXH93465.1"/>
    <property type="molecule type" value="Genomic_DNA"/>
</dbReference>
<sequence length="150" mass="16012">MTVLVGYVPSPMGMAALQAAIGQARFRDEPVLVVNTSRGDAYVDPCFAQQPDLDAVTRELTASGVPFAIRQLMQGRDAAEEIADLAEAQDVSLVVIGIRHRSPIGKLILGSTAQEILLRVSCPVLAVKAVTPRRISRAAGPSRWPLPSEP</sequence>
<dbReference type="PANTHER" id="PTHR46268:SF6">
    <property type="entry name" value="UNIVERSAL STRESS PROTEIN UP12"/>
    <property type="match status" value="1"/>
</dbReference>
<dbReference type="SUPFAM" id="SSF52402">
    <property type="entry name" value="Adenine nucleotide alpha hydrolases-like"/>
    <property type="match status" value="1"/>
</dbReference>
<gene>
    <name evidence="2" type="ORF">DVH21_27950</name>
</gene>
<dbReference type="Proteomes" id="UP000253958">
    <property type="component" value="Chromosome"/>
</dbReference>
<accession>A0A3M9JXT9</accession>
<dbReference type="Gene3D" id="3.40.50.620">
    <property type="entry name" value="HUPs"/>
    <property type="match status" value="1"/>
</dbReference>
<dbReference type="InterPro" id="IPR006015">
    <property type="entry name" value="Universal_stress_UspA"/>
</dbReference>
<dbReference type="InterPro" id="IPR006016">
    <property type="entry name" value="UspA"/>
</dbReference>
<reference evidence="2 3" key="1">
    <citation type="submission" date="2018-07" db="EMBL/GenBank/DDBJ databases">
        <authorList>
            <person name="Ye Y."/>
        </authorList>
    </citation>
    <scope>NUCLEOTIDE SEQUENCE [LARGE SCALE GENOMIC DNA]</scope>
    <source>
        <strain evidence="3">H14(2018)</strain>
    </source>
</reference>
<dbReference type="RefSeq" id="WP_013476180.1">
    <property type="nucleotide sequence ID" value="NZ_CBDRJA010000020.1"/>
</dbReference>
<name>A0A3M9JXT9_9ACTN</name>
<dbReference type="PANTHER" id="PTHR46268">
    <property type="entry name" value="STRESS RESPONSE PROTEIN NHAX"/>
    <property type="match status" value="1"/>
</dbReference>
<dbReference type="AlphaFoldDB" id="A0A3M9JXT9"/>
<evidence type="ECO:0000256" key="1">
    <source>
        <dbReference type="ARBA" id="ARBA00008791"/>
    </source>
</evidence>
<dbReference type="Pfam" id="PF00582">
    <property type="entry name" value="Usp"/>
    <property type="match status" value="1"/>
</dbReference>
<evidence type="ECO:0000313" key="3">
    <source>
        <dbReference type="Proteomes" id="UP000253958"/>
    </source>
</evidence>
<reference evidence="2 3" key="2">
    <citation type="submission" date="2018-08" db="EMBL/GenBank/DDBJ databases">
        <title>Streptomyces kandeliansis sp. nov., an endophytic bacterium isolated from mangrove plant.</title>
        <authorList>
            <person name="Wang R."/>
        </authorList>
    </citation>
    <scope>NUCLEOTIDE SEQUENCE [LARGE SCALE GENOMIC DNA]</scope>
    <source>
        <strain evidence="3">H14(2018)</strain>
    </source>
</reference>